<dbReference type="EMBL" id="BBYR01000006">
    <property type="protein sequence ID" value="GAP34124.1"/>
    <property type="molecule type" value="Genomic_DNA"/>
</dbReference>
<name>A0A0K8NV14_PISS1</name>
<sequence>MPAADIRRLLDTRPKALGLAVPGMPASAPGMEVPGRHEPYQVLLVDAAEQATVFASHRG</sequence>
<comment type="caution">
    <text evidence="1">The sequence shown here is derived from an EMBL/GenBank/DDBJ whole genome shotgun (WGS) entry which is preliminary data.</text>
</comment>
<gene>
    <name evidence="1" type="ORF">ISF6_3903</name>
</gene>
<dbReference type="Pfam" id="PF04214">
    <property type="entry name" value="DUF411"/>
    <property type="match status" value="1"/>
</dbReference>
<dbReference type="STRING" id="1547922.ISF6_3903"/>
<reference evidence="2" key="1">
    <citation type="submission" date="2015-07" db="EMBL/GenBank/DDBJ databases">
        <title>Discovery of a poly(ethylene terephthalate assimilation.</title>
        <authorList>
            <person name="Yoshida S."/>
            <person name="Hiraga K."/>
            <person name="Takehana T."/>
            <person name="Taniguchi I."/>
            <person name="Yamaji H."/>
            <person name="Maeda Y."/>
            <person name="Toyohara K."/>
            <person name="Miyamoto K."/>
            <person name="Kimura Y."/>
            <person name="Oda K."/>
        </authorList>
    </citation>
    <scope>NUCLEOTIDE SEQUENCE [LARGE SCALE GENOMIC DNA]</scope>
    <source>
        <strain evidence="2">NBRC 110686 / TISTR 2288 / 201-F6</strain>
    </source>
</reference>
<dbReference type="AlphaFoldDB" id="A0A0K8NV14"/>
<organism evidence="1 2">
    <name type="scientific">Piscinibacter sakaiensis</name>
    <name type="common">Ideonella sakaiensis</name>
    <dbReference type="NCBI Taxonomy" id="1547922"/>
    <lineage>
        <taxon>Bacteria</taxon>
        <taxon>Pseudomonadati</taxon>
        <taxon>Pseudomonadota</taxon>
        <taxon>Betaproteobacteria</taxon>
        <taxon>Burkholderiales</taxon>
        <taxon>Sphaerotilaceae</taxon>
        <taxon>Piscinibacter</taxon>
    </lineage>
</organism>
<proteinExistence type="predicted"/>
<dbReference type="Proteomes" id="UP000037660">
    <property type="component" value="Unassembled WGS sequence"/>
</dbReference>
<evidence type="ECO:0000313" key="1">
    <source>
        <dbReference type="EMBL" id="GAP34124.1"/>
    </source>
</evidence>
<accession>A0A0K8NV14</accession>
<keyword evidence="2" id="KW-1185">Reference proteome</keyword>
<protein>
    <submittedName>
        <fullName evidence="1">CopG protein</fullName>
    </submittedName>
</protein>
<dbReference type="InterPro" id="IPR007332">
    <property type="entry name" value="DUF411"/>
</dbReference>
<reference evidence="1 2" key="2">
    <citation type="journal article" date="2016" name="Science">
        <title>A bacterium that degrades and assimilates poly(ethylene terephthalate).</title>
        <authorList>
            <person name="Yoshida S."/>
            <person name="Hiraga K."/>
            <person name="Takehana T."/>
            <person name="Taniguchi I."/>
            <person name="Yamaji H."/>
            <person name="Maeda Y."/>
            <person name="Toyohara K."/>
            <person name="Miyamoto K."/>
            <person name="Kimura Y."/>
            <person name="Oda K."/>
        </authorList>
    </citation>
    <scope>NUCLEOTIDE SEQUENCE [LARGE SCALE GENOMIC DNA]</scope>
    <source>
        <strain evidence="2">NBRC 110686 / TISTR 2288 / 201-F6</strain>
    </source>
</reference>
<evidence type="ECO:0000313" key="2">
    <source>
        <dbReference type="Proteomes" id="UP000037660"/>
    </source>
</evidence>